<dbReference type="PANTHER" id="PTHR30061">
    <property type="entry name" value="MALTOSE-BINDING PERIPLASMIC PROTEIN"/>
    <property type="match status" value="1"/>
</dbReference>
<dbReference type="RefSeq" id="WP_099520916.1">
    <property type="nucleotide sequence ID" value="NZ_CP016808.1"/>
</dbReference>
<dbReference type="GO" id="GO:1901982">
    <property type="term" value="F:maltose binding"/>
    <property type="evidence" value="ECO:0007669"/>
    <property type="project" value="TreeGrafter"/>
</dbReference>
<name>A0A1B2DQJ2_9BACL</name>
<dbReference type="GO" id="GO:0015768">
    <property type="term" value="P:maltose transport"/>
    <property type="evidence" value="ECO:0007669"/>
    <property type="project" value="TreeGrafter"/>
</dbReference>
<protein>
    <recommendedName>
        <fullName evidence="5">ABC transporter substrate-binding protein</fullName>
    </recommendedName>
</protein>
<proteinExistence type="inferred from homology"/>
<dbReference type="GO" id="GO:0042956">
    <property type="term" value="P:maltodextrin transmembrane transport"/>
    <property type="evidence" value="ECO:0007669"/>
    <property type="project" value="TreeGrafter"/>
</dbReference>
<dbReference type="PANTHER" id="PTHR30061:SF50">
    <property type="entry name" value="MALTOSE_MALTODEXTRIN-BINDING PERIPLASMIC PROTEIN"/>
    <property type="match status" value="1"/>
</dbReference>
<evidence type="ECO:0000313" key="4">
    <source>
        <dbReference type="EMBL" id="ANY69967.1"/>
    </source>
</evidence>
<dbReference type="AlphaFoldDB" id="A0A1B2DQJ2"/>
<sequence>MTAVLALFIIIFLLLNFSDRTLNRAENLNRDTNAEPAGGEEQADQSQILNVTVSMDEDEFSKLKEATNSYQMKHANTKVKLTNMVDEGDGYAQWKKALELGAAPDVMLMDSEWVREFAVRGLLNPVDVPSTSDTMAERPARLLDPLRWNSYLWGIPVDADPYVTVWNKALLAEAGLSKPPADWDAFGNLLHKLESGGQEWQALYVEPHNVASLLVWLDEWTAEGEEAGAAYLHFDSKAVQEQLKRLESIAGRITSSALADYSLSTGTQMVEQHIAAASLPWSVYSKLSAKEQSKLLLDKGAIHDVWLGSRSYVVAGSSKVKEEAFTWIKEMVEISGQQQSYATTGKLPAKNSLYTGSDNIQESGTAGAGSPPQWWLKVLNGEPSAQPTDPDWHERWMHAQQLWQQYIEGEIPMKAFVQAIGTSL</sequence>
<dbReference type="SUPFAM" id="SSF53850">
    <property type="entry name" value="Periplasmic binding protein-like II"/>
    <property type="match status" value="1"/>
</dbReference>
<keyword evidence="2" id="KW-0813">Transport</keyword>
<organism evidence="4">
    <name type="scientific">Paenibacillus sp. BIHB 4019</name>
    <dbReference type="NCBI Taxonomy" id="1870819"/>
    <lineage>
        <taxon>Bacteria</taxon>
        <taxon>Bacillati</taxon>
        <taxon>Bacillota</taxon>
        <taxon>Bacilli</taxon>
        <taxon>Bacillales</taxon>
        <taxon>Paenibacillaceae</taxon>
        <taxon>Paenibacillus</taxon>
    </lineage>
</organism>
<reference evidence="4" key="1">
    <citation type="submission" date="2016-08" db="EMBL/GenBank/DDBJ databases">
        <title>Complete Genome Seqeunce of Paenibacillus sp. BIHB 4019 from tea rhizoplane.</title>
        <authorList>
            <person name="Thakur R."/>
            <person name="Swarnkar M.K."/>
            <person name="Gulati A."/>
        </authorList>
    </citation>
    <scope>NUCLEOTIDE SEQUENCE [LARGE SCALE GENOMIC DNA]</scope>
    <source>
        <strain evidence="4">BIHB4019</strain>
    </source>
</reference>
<dbReference type="EMBL" id="CP016808">
    <property type="protein sequence ID" value="ANY69967.1"/>
    <property type="molecule type" value="Genomic_DNA"/>
</dbReference>
<evidence type="ECO:0000256" key="1">
    <source>
        <dbReference type="ARBA" id="ARBA00008520"/>
    </source>
</evidence>
<keyword evidence="3" id="KW-0732">Signal</keyword>
<accession>A0A1B2DQJ2</accession>
<evidence type="ECO:0000256" key="2">
    <source>
        <dbReference type="ARBA" id="ARBA00022448"/>
    </source>
</evidence>
<evidence type="ECO:0008006" key="5">
    <source>
        <dbReference type="Google" id="ProtNLM"/>
    </source>
</evidence>
<comment type="similarity">
    <text evidence="1">Belongs to the bacterial solute-binding protein 1 family.</text>
</comment>
<evidence type="ECO:0000256" key="3">
    <source>
        <dbReference type="ARBA" id="ARBA00022729"/>
    </source>
</evidence>
<dbReference type="InterPro" id="IPR006059">
    <property type="entry name" value="SBP"/>
</dbReference>
<dbReference type="Gene3D" id="3.40.190.10">
    <property type="entry name" value="Periplasmic binding protein-like II"/>
    <property type="match status" value="2"/>
</dbReference>
<dbReference type="Pfam" id="PF01547">
    <property type="entry name" value="SBP_bac_1"/>
    <property type="match status" value="1"/>
</dbReference>
<dbReference type="GO" id="GO:0055052">
    <property type="term" value="C:ATP-binding cassette (ABC) transporter complex, substrate-binding subunit-containing"/>
    <property type="evidence" value="ECO:0007669"/>
    <property type="project" value="TreeGrafter"/>
</dbReference>
<gene>
    <name evidence="4" type="ORF">BBD42_28285</name>
</gene>